<dbReference type="Proteomes" id="UP000654075">
    <property type="component" value="Unassembled WGS sequence"/>
</dbReference>
<gene>
    <name evidence="2" type="ORF">PGLA1383_LOCUS49628</name>
</gene>
<dbReference type="EMBL" id="CAJNNV010030857">
    <property type="protein sequence ID" value="CAE8633922.1"/>
    <property type="molecule type" value="Genomic_DNA"/>
</dbReference>
<dbReference type="InterPro" id="IPR013584">
    <property type="entry name" value="RAP"/>
</dbReference>
<dbReference type="AlphaFoldDB" id="A0A813H8D7"/>
<sequence length="464" mass="54165">MLRLSKARHGMGGIFHARVRPQERITLRAIREENHLRKEGIARYNKRWRSWAQNRVRQFRLPLPVTLTSDTALMDSNYMTTCVQKAAALRKHDVHLWFGYSKRILELKDELQPDQLGYILWGYGKSSFLDGNFYRAMMPTIKAQLPNFQSHALMSLMWCLKRVKIQDRDLNRAVAQQALDSMDALRPSDFIKVTNALAALGLRDSGLRDAFSRAAIPKLEETYAQQFRDAVHPLTIGRLWNDEVTAYILERFRRIFITARPMHLMKAYESAVVCRVQSPQVWRLLSHDSKSFYVRLSQRHIPDKGREPSPMHWEVSKHLADLGEAHRNSFRWGPLYIDIGLEQMEADERRRCIMVDGPSAFFYCSDQYLPAKQLQHQLLTSLGWDVRRVRWDDWAELGHDADRKKQFLRTLIDGSRPVGEELPDRAAMTREGVMEKLRHYRGIQAEAEATERAAREEAKFDFDT</sequence>
<dbReference type="PROSITE" id="PS51286">
    <property type="entry name" value="RAP"/>
    <property type="match status" value="1"/>
</dbReference>
<evidence type="ECO:0000313" key="2">
    <source>
        <dbReference type="EMBL" id="CAE8633922.1"/>
    </source>
</evidence>
<comment type="caution">
    <text evidence="2">The sequence shown here is derived from an EMBL/GenBank/DDBJ whole genome shotgun (WGS) entry which is preliminary data.</text>
</comment>
<dbReference type="OrthoDB" id="1608002at2759"/>
<feature type="domain" description="RAP" evidence="1">
    <location>
        <begin position="351"/>
        <end position="410"/>
    </location>
</feature>
<evidence type="ECO:0000259" key="1">
    <source>
        <dbReference type="PROSITE" id="PS51286"/>
    </source>
</evidence>
<protein>
    <recommendedName>
        <fullName evidence="1">RAP domain-containing protein</fullName>
    </recommendedName>
</protein>
<name>A0A813H8D7_POLGL</name>
<organism evidence="2 3">
    <name type="scientific">Polarella glacialis</name>
    <name type="common">Dinoflagellate</name>
    <dbReference type="NCBI Taxonomy" id="89957"/>
    <lineage>
        <taxon>Eukaryota</taxon>
        <taxon>Sar</taxon>
        <taxon>Alveolata</taxon>
        <taxon>Dinophyceae</taxon>
        <taxon>Suessiales</taxon>
        <taxon>Suessiaceae</taxon>
        <taxon>Polarella</taxon>
    </lineage>
</organism>
<dbReference type="OMA" id="HYKSAYK"/>
<proteinExistence type="predicted"/>
<dbReference type="Pfam" id="PF08373">
    <property type="entry name" value="RAP"/>
    <property type="match status" value="1"/>
</dbReference>
<dbReference type="SMART" id="SM00952">
    <property type="entry name" value="RAP"/>
    <property type="match status" value="1"/>
</dbReference>
<keyword evidence="3" id="KW-1185">Reference proteome</keyword>
<reference evidence="2" key="1">
    <citation type="submission" date="2021-02" db="EMBL/GenBank/DDBJ databases">
        <authorList>
            <person name="Dougan E. K."/>
            <person name="Rhodes N."/>
            <person name="Thang M."/>
            <person name="Chan C."/>
        </authorList>
    </citation>
    <scope>NUCLEOTIDE SEQUENCE</scope>
</reference>
<accession>A0A813H8D7</accession>
<evidence type="ECO:0000313" key="3">
    <source>
        <dbReference type="Proteomes" id="UP000654075"/>
    </source>
</evidence>